<evidence type="ECO:0000259" key="4">
    <source>
        <dbReference type="Pfam" id="PF03816"/>
    </source>
</evidence>
<dbReference type="InterPro" id="IPR050922">
    <property type="entry name" value="LytR/CpsA/Psr_CW_biosynth"/>
</dbReference>
<sequence length="383" mass="41925">MSTTTGGLPPRAGGKAKSQKAGNPKSNKKQKKKVSGFKRFMQILLIVILLAIVGVMAYAGIIYYQVQGMFEGKGGTGQAPGIVDTRVPEKSAKEKPITMALLGTDYRKETGTRLTDVVMVATLNPDTKSATIVSLPRDTYFQLDGYIPNKLNSYYPKFYAEDKKKGTNNSMQEMQTMLGKYLGVDVDYTTIINFQGFSDVVDAVGGVDVDAAMNMCYIDRADGTNINIKKGPQHLNGEQALGYVRYRHSSSSCSPRTQESSDFDRNKRQNEVLNSVVDKVQSFSGVAKLSSIIQSVDDNMETDIEGSQFTNLLTTYWDIPKANIKYMPVTGDWKSPYVYINETELANAKQALQDELSGTATHSDQFDGTGTSTESTGQSATAQ</sequence>
<keyword evidence="3" id="KW-0812">Transmembrane</keyword>
<feature type="transmembrane region" description="Helical" evidence="3">
    <location>
        <begin position="40"/>
        <end position="64"/>
    </location>
</feature>
<dbReference type="Pfam" id="PF03816">
    <property type="entry name" value="LytR_cpsA_psr"/>
    <property type="match status" value="1"/>
</dbReference>
<dbReference type="PANTHER" id="PTHR33392">
    <property type="entry name" value="POLYISOPRENYL-TEICHOIC ACID--PEPTIDOGLYCAN TEICHOIC ACID TRANSFERASE TAGU"/>
    <property type="match status" value="1"/>
</dbReference>
<protein>
    <submittedName>
        <fullName evidence="5">Transcriptional regulator</fullName>
    </submittedName>
</protein>
<evidence type="ECO:0000256" key="1">
    <source>
        <dbReference type="ARBA" id="ARBA00006068"/>
    </source>
</evidence>
<accession>A0A172ZKP0</accession>
<dbReference type="KEGG" id="pbv:AR543_17975"/>
<dbReference type="RefSeq" id="WP_060535806.1">
    <property type="nucleotide sequence ID" value="NZ_CP013023.1"/>
</dbReference>
<evidence type="ECO:0000313" key="5">
    <source>
        <dbReference type="EMBL" id="ANF97710.1"/>
    </source>
</evidence>
<dbReference type="PANTHER" id="PTHR33392:SF6">
    <property type="entry name" value="POLYISOPRENYL-TEICHOIC ACID--PEPTIDOGLYCAN TEICHOIC ACID TRANSFERASE TAGU"/>
    <property type="match status" value="1"/>
</dbReference>
<dbReference type="Proteomes" id="UP000078148">
    <property type="component" value="Chromosome"/>
</dbReference>
<proteinExistence type="inferred from homology"/>
<feature type="region of interest" description="Disordered" evidence="2">
    <location>
        <begin position="1"/>
        <end position="33"/>
    </location>
</feature>
<dbReference type="InterPro" id="IPR004474">
    <property type="entry name" value="LytR_CpsA_psr"/>
</dbReference>
<dbReference type="AlphaFoldDB" id="A0A172ZKP0"/>
<feature type="domain" description="Cell envelope-related transcriptional attenuator" evidence="4">
    <location>
        <begin position="115"/>
        <end position="281"/>
    </location>
</feature>
<dbReference type="STRING" id="1616788.AR543_17975"/>
<dbReference type="OrthoDB" id="27330at2"/>
<organism evidence="5 6">
    <name type="scientific">Paenibacillus bovis</name>
    <dbReference type="NCBI Taxonomy" id="1616788"/>
    <lineage>
        <taxon>Bacteria</taxon>
        <taxon>Bacillati</taxon>
        <taxon>Bacillota</taxon>
        <taxon>Bacilli</taxon>
        <taxon>Bacillales</taxon>
        <taxon>Paenibacillaceae</taxon>
        <taxon>Paenibacillus</taxon>
    </lineage>
</organism>
<evidence type="ECO:0000256" key="2">
    <source>
        <dbReference type="SAM" id="MobiDB-lite"/>
    </source>
</evidence>
<dbReference type="NCBIfam" id="TIGR00350">
    <property type="entry name" value="lytR_cpsA_psr"/>
    <property type="match status" value="1"/>
</dbReference>
<keyword evidence="6" id="KW-1185">Reference proteome</keyword>
<keyword evidence="3" id="KW-1133">Transmembrane helix</keyword>
<name>A0A172ZKP0_9BACL</name>
<reference evidence="6" key="1">
    <citation type="submission" date="2015-10" db="EMBL/GenBank/DDBJ databases">
        <title>Genome of Paenibacillus bovis sp. nov.</title>
        <authorList>
            <person name="Wu Z."/>
            <person name="Gao C."/>
            <person name="Liu Z."/>
            <person name="Zheng H."/>
        </authorList>
    </citation>
    <scope>NUCLEOTIDE SEQUENCE [LARGE SCALE GENOMIC DNA]</scope>
    <source>
        <strain evidence="6">BD3526</strain>
    </source>
</reference>
<dbReference type="Gene3D" id="3.40.630.190">
    <property type="entry name" value="LCP protein"/>
    <property type="match status" value="1"/>
</dbReference>
<keyword evidence="3" id="KW-0472">Membrane</keyword>
<evidence type="ECO:0000313" key="6">
    <source>
        <dbReference type="Proteomes" id="UP000078148"/>
    </source>
</evidence>
<comment type="similarity">
    <text evidence="1">Belongs to the LytR/CpsA/Psr (LCP) family.</text>
</comment>
<dbReference type="EMBL" id="CP013023">
    <property type="protein sequence ID" value="ANF97710.1"/>
    <property type="molecule type" value="Genomic_DNA"/>
</dbReference>
<gene>
    <name evidence="5" type="ORF">AR543_17975</name>
</gene>
<reference evidence="5 6" key="2">
    <citation type="journal article" date="2016" name="Int. J. Syst. Evol. Microbiol.">
        <title>Paenibacillus bovis sp. nov., isolated from raw yak (Bos grunniens) milk.</title>
        <authorList>
            <person name="Gao C."/>
            <person name="Han J."/>
            <person name="Liu Z."/>
            <person name="Xu X."/>
            <person name="Hang F."/>
            <person name="Wu Z."/>
        </authorList>
    </citation>
    <scope>NUCLEOTIDE SEQUENCE [LARGE SCALE GENOMIC DNA]</scope>
    <source>
        <strain evidence="5 6">BD3526</strain>
    </source>
</reference>
<evidence type="ECO:0000256" key="3">
    <source>
        <dbReference type="SAM" id="Phobius"/>
    </source>
</evidence>
<feature type="region of interest" description="Disordered" evidence="2">
    <location>
        <begin position="357"/>
        <end position="383"/>
    </location>
</feature>
<feature type="compositionally biased region" description="Low complexity" evidence="2">
    <location>
        <begin position="368"/>
        <end position="383"/>
    </location>
</feature>